<sequence>MAKVGFEFPIDASGQWDGFNDSAMEHFSGNPFQHLGREVPQNTIDAKAGNPARIRVSLKKIPPSQIPGFDGFSKTIDKCLESAKAEQNEKAVKFFDNAQALLKKKDLIVLQIEDSNTIGVKGPCENGQPFFALLKATGQSRKADTSTGSYGIGKFAPFTVSGLRTVFVTTIWKDDAGGWHHYVQGKSVLMSHLDKKKVRRGTGFWGVTEGCMPITSLTDDVPDWLRRTHDGEISGFAGTTLSILGFDAVKDWQNVLTANILMNFFGAIQRGELEVSIDGSHDINSASLTTLLNNGALAKVADEQEGEAGRFRTILSYLEALEGGEGVSIENSQNLHLGDCQVRILVGEKLPKKVAVLRNGMLITEELAGLKRFGEFKDFVAVLECSSTKGQALLRGMEPPRHDAFEPERLPPDRRSAGKTALKELAVFVREMLKRHAQDPVTEVTNLDELADFFADEEDEGDGKKRDENPAGKIVIRARQVKSKIRAPSYLPAPNAVAADVDDDLDSPDKADAQGENAGPGEGGVGEPKPNDSSGGDDASGGGMGNAQHGAFSSAPVRDVRAVPLADKRRRRIAFTPLRTGMGRVVLQDSGADTDRALNVVSSTIGKVAAGMVGSLPMISGERLMFEVELDREFVGTIKVVADAI</sequence>
<accession>A0AAE5WMZ1</accession>
<keyword evidence="3" id="KW-1185">Reference proteome</keyword>
<protein>
    <submittedName>
        <fullName evidence="2">Uncharacterized protein</fullName>
    </submittedName>
</protein>
<dbReference type="RefSeq" id="WP_054185754.1">
    <property type="nucleotide sequence ID" value="NZ_CP034998.1"/>
</dbReference>
<dbReference type="AlphaFoldDB" id="A0AAE5WMZ1"/>
<feature type="region of interest" description="Disordered" evidence="1">
    <location>
        <begin position="499"/>
        <end position="555"/>
    </location>
</feature>
<dbReference type="EMBL" id="CP034998">
    <property type="protein sequence ID" value="QAS77871.1"/>
    <property type="molecule type" value="Genomic_DNA"/>
</dbReference>
<evidence type="ECO:0000313" key="2">
    <source>
        <dbReference type="EMBL" id="QAS77871.1"/>
    </source>
</evidence>
<proteinExistence type="predicted"/>
<dbReference type="KEGG" id="rad:CO657_07160"/>
<evidence type="ECO:0000313" key="3">
    <source>
        <dbReference type="Proteomes" id="UP000220927"/>
    </source>
</evidence>
<gene>
    <name evidence="2" type="ORF">CO657_07160</name>
</gene>
<dbReference type="Proteomes" id="UP000220927">
    <property type="component" value="Chromosome"/>
</dbReference>
<name>A0AAE5WMZ1_9HYPH</name>
<reference evidence="2 3" key="1">
    <citation type="submission" date="2019-01" db="EMBL/GenBank/DDBJ databases">
        <title>Genomic insights into the origins and evolution of symbiotic genes in the Phaseolus vulgaris microsymbionts.</title>
        <authorList>
            <person name="Tong W."/>
        </authorList>
    </citation>
    <scope>NUCLEOTIDE SEQUENCE [LARGE SCALE GENOMIC DNA]</scope>
    <source>
        <strain evidence="2 3">FH23</strain>
    </source>
</reference>
<evidence type="ECO:0000256" key="1">
    <source>
        <dbReference type="SAM" id="MobiDB-lite"/>
    </source>
</evidence>
<organism evidence="2 3">
    <name type="scientific">Rhizobium acidisoli</name>
    <dbReference type="NCBI Taxonomy" id="1538158"/>
    <lineage>
        <taxon>Bacteria</taxon>
        <taxon>Pseudomonadati</taxon>
        <taxon>Pseudomonadota</taxon>
        <taxon>Alphaproteobacteria</taxon>
        <taxon>Hyphomicrobiales</taxon>
        <taxon>Rhizobiaceae</taxon>
        <taxon>Rhizobium/Agrobacterium group</taxon>
        <taxon>Rhizobium</taxon>
    </lineage>
</organism>